<protein>
    <submittedName>
        <fullName evidence="1">Uncharacterized protein</fullName>
    </submittedName>
</protein>
<keyword evidence="2" id="KW-1185">Reference proteome</keyword>
<sequence length="118" mass="11157">MTHLGTNQGGLRPKVRTAVAAAWDEGMEREAAAAVVAAPAGAAEAGPGQVGDGLAVEGSTAEVGGWATAAEAVEGAAHGAALGVVAGVLGVVAAGVRRAAVETGTTDGVVAETAEEDG</sequence>
<evidence type="ECO:0000313" key="2">
    <source>
        <dbReference type="Proteomes" id="UP001165080"/>
    </source>
</evidence>
<comment type="caution">
    <text evidence="1">The sequence shown here is derived from an EMBL/GenBank/DDBJ whole genome shotgun (WGS) entry which is preliminary data.</text>
</comment>
<dbReference type="EMBL" id="BRXU01000012">
    <property type="protein sequence ID" value="GLC55301.1"/>
    <property type="molecule type" value="Genomic_DNA"/>
</dbReference>
<proteinExistence type="predicted"/>
<dbReference type="AlphaFoldDB" id="A0A9W6BN50"/>
<reference evidence="1 2" key="1">
    <citation type="journal article" date="2023" name="Commun. Biol.">
        <title>Reorganization of the ancestral sex-determining regions during the evolution of trioecy in Pleodorina starrii.</title>
        <authorList>
            <person name="Takahashi K."/>
            <person name="Suzuki S."/>
            <person name="Kawai-Toyooka H."/>
            <person name="Yamamoto K."/>
            <person name="Hamaji T."/>
            <person name="Ootsuki R."/>
            <person name="Yamaguchi H."/>
            <person name="Kawachi M."/>
            <person name="Higashiyama T."/>
            <person name="Nozaki H."/>
        </authorList>
    </citation>
    <scope>NUCLEOTIDE SEQUENCE [LARGE SCALE GENOMIC DNA]</scope>
    <source>
        <strain evidence="1 2">NIES-4479</strain>
    </source>
</reference>
<dbReference type="Proteomes" id="UP001165080">
    <property type="component" value="Unassembled WGS sequence"/>
</dbReference>
<gene>
    <name evidence="1" type="primary">PLEST007825</name>
    <name evidence="1" type="ORF">PLESTB_000969900</name>
</gene>
<accession>A0A9W6BN50</accession>
<name>A0A9W6BN50_9CHLO</name>
<evidence type="ECO:0000313" key="1">
    <source>
        <dbReference type="EMBL" id="GLC55301.1"/>
    </source>
</evidence>
<organism evidence="1 2">
    <name type="scientific">Pleodorina starrii</name>
    <dbReference type="NCBI Taxonomy" id="330485"/>
    <lineage>
        <taxon>Eukaryota</taxon>
        <taxon>Viridiplantae</taxon>
        <taxon>Chlorophyta</taxon>
        <taxon>core chlorophytes</taxon>
        <taxon>Chlorophyceae</taxon>
        <taxon>CS clade</taxon>
        <taxon>Chlamydomonadales</taxon>
        <taxon>Volvocaceae</taxon>
        <taxon>Pleodorina</taxon>
    </lineage>
</organism>